<sequence length="699" mass="79504">MPSMTQYNNQLKINKVHTSTQRGYKLGSTNATWKKLKQVANVASDESFPVVDDDEQEEPIIQQGPAGEVFIIYPVSTIVEVWYWIPPEVEGDVVAQDFSGDTLYFYSQIKLTHNPKNVNSNINNSEESSLKPVIDSLSIIDGSLSKGYNILVVYKYPKFSIQTRTLSVSESSSSIIQHLNLPDFFVNNPGTELVVKCNSNFVVVSNNEGFLYVFNWDPVLSRYVRANSNQSLKDLKKSTTLPILRSFNLVSQVSDDEVLFKTSCSDKKAIFDLNNNWLVYSPTKVEYNQIKINQNSFTPVKLPTSKPLLNKVLENLSNTALDSLFRLSKFSTKKLNEYMKNRNNQDVSMKAVGNPLAKLLNQTLHSLNETKASFQINDNQIIKIVDLSNDKTLTIFKTPDGISNLSFNPYDLQLVNSNLRGDSFFIWDLLKLPGEVSLMGKFSRGKTSGIIDDFFWFINNNEDDPQLSDEILKGTNSGFGCINSKSGTVHWYNINYLLSNLSNNLPNYLGKEFPINLETSNKEFLNDWILSSSSGKYKQFLKVPNLLNLSPKNLCDLNQLAILDSENNLKLVNPLNGDNCFKFELPTSMVDSKLANRSKIIFNDHLKKKDNLIPLSQIEIETCKPFMNLTNYRNIEISCYDYPAEDTEGRTDFDNIYESYSTMTNHKVPIKRIKIENTKEMDEEIDFIDQLVDDLILND</sequence>
<evidence type="ECO:0000313" key="2">
    <source>
        <dbReference type="Proteomes" id="UP000000707"/>
    </source>
</evidence>
<dbReference type="Proteomes" id="UP000000707">
    <property type="component" value="Unassembled WGS sequence"/>
</dbReference>
<dbReference type="AlphaFoldDB" id="G3BD98"/>
<reference evidence="1 2" key="1">
    <citation type="journal article" date="2011" name="Proc. Natl. Acad. Sci. U.S.A.">
        <title>Comparative genomics of xylose-fermenting fungi for enhanced biofuel production.</title>
        <authorList>
            <person name="Wohlbach D.J."/>
            <person name="Kuo A."/>
            <person name="Sato T.K."/>
            <person name="Potts K.M."/>
            <person name="Salamov A.A."/>
            <person name="LaButti K.M."/>
            <person name="Sun H."/>
            <person name="Clum A."/>
            <person name="Pangilinan J.L."/>
            <person name="Lindquist E.A."/>
            <person name="Lucas S."/>
            <person name="Lapidus A."/>
            <person name="Jin M."/>
            <person name="Gunawan C."/>
            <person name="Balan V."/>
            <person name="Dale B.E."/>
            <person name="Jeffries T.W."/>
            <person name="Zinkel R."/>
            <person name="Barry K.W."/>
            <person name="Grigoriev I.V."/>
            <person name="Gasch A.P."/>
        </authorList>
    </citation>
    <scope>NUCLEOTIDE SEQUENCE [LARGE SCALE GENOMIC DNA]</scope>
    <source>
        <strain evidence="2">ATCC 10573 / BCRC 21748 / CBS 615 / JCM 9827 / NBRC 10315 / NRRL Y-1498 / VKM Y-70</strain>
    </source>
</reference>
<dbReference type="STRING" id="590646.G3BD98"/>
<dbReference type="SUPFAM" id="SSF101908">
    <property type="entry name" value="Putative isomerase YbhE"/>
    <property type="match status" value="1"/>
</dbReference>
<dbReference type="KEGG" id="cten:18249232"/>
<dbReference type="eggNOG" id="ENOG502SACF">
    <property type="taxonomic scope" value="Eukaryota"/>
</dbReference>
<keyword evidence="2" id="KW-1185">Reference proteome</keyword>
<name>G3BD98_CANTC</name>
<gene>
    <name evidence="1" type="ORF">CANTEDRAFT_127364</name>
</gene>
<dbReference type="HOGENOM" id="CLU_020371_0_0_1"/>
<dbReference type="GeneID" id="18249232"/>
<organism evidence="2">
    <name type="scientific">Candida tenuis (strain ATCC 10573 / BCRC 21748 / CBS 615 / JCM 9827 / NBRC 10315 / NRRL Y-1498 / VKM Y-70)</name>
    <name type="common">Yeast</name>
    <name type="synonym">Yamadazyma tenuis</name>
    <dbReference type="NCBI Taxonomy" id="590646"/>
    <lineage>
        <taxon>Eukaryota</taxon>
        <taxon>Fungi</taxon>
        <taxon>Dikarya</taxon>
        <taxon>Ascomycota</taxon>
        <taxon>Saccharomycotina</taxon>
        <taxon>Pichiomycetes</taxon>
        <taxon>Debaryomycetaceae</taxon>
        <taxon>Yamadazyma</taxon>
    </lineage>
</organism>
<dbReference type="RefSeq" id="XP_006689490.1">
    <property type="nucleotide sequence ID" value="XM_006689427.1"/>
</dbReference>
<dbReference type="OrthoDB" id="4089169at2759"/>
<evidence type="ECO:0000313" key="1">
    <source>
        <dbReference type="EMBL" id="EGV60276.1"/>
    </source>
</evidence>
<accession>G3BD98</accession>
<protein>
    <submittedName>
        <fullName evidence="1">Uncharacterized protein</fullName>
    </submittedName>
</protein>
<dbReference type="EMBL" id="GL996528">
    <property type="protein sequence ID" value="EGV60276.1"/>
    <property type="molecule type" value="Genomic_DNA"/>
</dbReference>
<proteinExistence type="predicted"/>